<dbReference type="Pfam" id="PF13231">
    <property type="entry name" value="PMT_2"/>
    <property type="match status" value="1"/>
</dbReference>
<dbReference type="AlphaFoldDB" id="A0A2S8S4D0"/>
<dbReference type="RefSeq" id="WP_105515584.1">
    <property type="nucleotide sequence ID" value="NZ_PVEP01000007.1"/>
</dbReference>
<keyword evidence="4 10" id="KW-0808">Transferase</keyword>
<keyword evidence="5 8" id="KW-0812">Transmembrane</keyword>
<proteinExistence type="predicted"/>
<evidence type="ECO:0000259" key="9">
    <source>
        <dbReference type="Pfam" id="PF13231"/>
    </source>
</evidence>
<dbReference type="GO" id="GO:0005886">
    <property type="term" value="C:plasma membrane"/>
    <property type="evidence" value="ECO:0007669"/>
    <property type="project" value="UniProtKB-SubCell"/>
</dbReference>
<comment type="subcellular location">
    <subcellularLocation>
        <location evidence="1">Cell membrane</location>
        <topology evidence="1">Multi-pass membrane protein</topology>
    </subcellularLocation>
</comment>
<evidence type="ECO:0000256" key="8">
    <source>
        <dbReference type="SAM" id="Phobius"/>
    </source>
</evidence>
<feature type="transmembrane region" description="Helical" evidence="8">
    <location>
        <begin position="159"/>
        <end position="178"/>
    </location>
</feature>
<feature type="transmembrane region" description="Helical" evidence="8">
    <location>
        <begin position="359"/>
        <end position="381"/>
    </location>
</feature>
<feature type="transmembrane region" description="Helical" evidence="8">
    <location>
        <begin position="21"/>
        <end position="42"/>
    </location>
</feature>
<dbReference type="PANTHER" id="PTHR33908:SF11">
    <property type="entry name" value="MEMBRANE PROTEIN"/>
    <property type="match status" value="1"/>
</dbReference>
<dbReference type="InterPro" id="IPR038731">
    <property type="entry name" value="RgtA/B/C-like"/>
</dbReference>
<feature type="transmembrane region" description="Helical" evidence="8">
    <location>
        <begin position="454"/>
        <end position="475"/>
    </location>
</feature>
<feature type="transmembrane region" description="Helical" evidence="8">
    <location>
        <begin position="135"/>
        <end position="153"/>
    </location>
</feature>
<evidence type="ECO:0000256" key="4">
    <source>
        <dbReference type="ARBA" id="ARBA00022679"/>
    </source>
</evidence>
<keyword evidence="6 8" id="KW-1133">Transmembrane helix</keyword>
<evidence type="ECO:0000256" key="5">
    <source>
        <dbReference type="ARBA" id="ARBA00022692"/>
    </source>
</evidence>
<organism evidence="10 11">
    <name type="scientific">Albidovulum denitrificans</name>
    <dbReference type="NCBI Taxonomy" id="404881"/>
    <lineage>
        <taxon>Bacteria</taxon>
        <taxon>Pseudomonadati</taxon>
        <taxon>Pseudomonadota</taxon>
        <taxon>Alphaproteobacteria</taxon>
        <taxon>Rhodobacterales</taxon>
        <taxon>Paracoccaceae</taxon>
        <taxon>Albidovulum</taxon>
    </lineage>
</organism>
<dbReference type="GO" id="GO:0016763">
    <property type="term" value="F:pentosyltransferase activity"/>
    <property type="evidence" value="ECO:0007669"/>
    <property type="project" value="TreeGrafter"/>
</dbReference>
<comment type="caution">
    <text evidence="10">The sequence shown here is derived from an EMBL/GenBank/DDBJ whole genome shotgun (WGS) entry which is preliminary data.</text>
</comment>
<evidence type="ECO:0000256" key="7">
    <source>
        <dbReference type="ARBA" id="ARBA00023136"/>
    </source>
</evidence>
<reference evidence="10 11" key="1">
    <citation type="submission" date="2018-02" db="EMBL/GenBank/DDBJ databases">
        <title>Genomic Encyclopedia of Archaeal and Bacterial Type Strains, Phase II (KMG-II): from individual species to whole genera.</title>
        <authorList>
            <person name="Goeker M."/>
        </authorList>
    </citation>
    <scope>NUCLEOTIDE SEQUENCE [LARGE SCALE GENOMIC DNA]</scope>
    <source>
        <strain evidence="10 11">DSM 18921</strain>
    </source>
</reference>
<protein>
    <submittedName>
        <fullName evidence="10">Dolichyl-phosphate-mannose-protein mannosyltransferase</fullName>
    </submittedName>
</protein>
<accession>A0A2S8S4D0</accession>
<keyword evidence="3 10" id="KW-0328">Glycosyltransferase</keyword>
<feature type="transmembrane region" description="Helical" evidence="8">
    <location>
        <begin position="431"/>
        <end position="448"/>
    </location>
</feature>
<feature type="transmembrane region" description="Helical" evidence="8">
    <location>
        <begin position="293"/>
        <end position="313"/>
    </location>
</feature>
<gene>
    <name evidence="10" type="ORF">LX70_02990</name>
</gene>
<sequence>MSMQDLSTPGFQPVAPRQRRAVNGIVPALICLTAFAFLLRLYGIDARSLTHPEVYVPGIELIPGHSVPEPRLTLPDMLWMHYHDEPHPIGWYLAMFGWVKLFGTGEVALRLPSAILGAASVPVIFLLGRRVWGPAVGLAAAILLALHGFHLLWSQEARMYVAGGFLSILATWLMIRLASDRTAGRGAAAAYIATLVAGVSTVELFWPLIGMHVLWAVILLPRDPATPRAGLFAASHRIVGLQTVAIILSAPELLHGVYRARRGAVEPVALDWLREYLSFGFLFRSTDGAAGPLNIGAGAGLLLFTLAVILLFLALRAPGRGAQVVAPASALPVWPVVLLAVLASGFMVWLASIALHRNWALYLVATGPLLALTLPRLAAAIDAAATRFGAFDAWRRRADAPVVLIWLLGLGAPLVLYAAAPIMSLLADRAFLAFVPYLLLLLTVPIARLPRDGAARPVAFALLVLLGAASVPYSWKMPGSPRDYKGLVTQMAPLMQPEDLVLVLDKRWEEAPLFYYLPDARYVFTGYADALQKDPAARVWLVTWTSPFVPVVNDARRAALAGYTADAHVTALRASAELFLPPDPGQARP</sequence>
<evidence type="ECO:0000256" key="2">
    <source>
        <dbReference type="ARBA" id="ARBA00022475"/>
    </source>
</evidence>
<dbReference type="InterPro" id="IPR050297">
    <property type="entry name" value="LipidA_mod_glycosyltrf_83"/>
</dbReference>
<feature type="transmembrane region" description="Helical" evidence="8">
    <location>
        <begin position="401"/>
        <end position="419"/>
    </location>
</feature>
<feature type="transmembrane region" description="Helical" evidence="8">
    <location>
        <begin position="333"/>
        <end position="352"/>
    </location>
</feature>
<keyword evidence="7 8" id="KW-0472">Membrane</keyword>
<keyword evidence="11" id="KW-1185">Reference proteome</keyword>
<dbReference type="EMBL" id="PVEP01000007">
    <property type="protein sequence ID" value="PQV55669.1"/>
    <property type="molecule type" value="Genomic_DNA"/>
</dbReference>
<dbReference type="Proteomes" id="UP000238338">
    <property type="component" value="Unassembled WGS sequence"/>
</dbReference>
<evidence type="ECO:0000313" key="10">
    <source>
        <dbReference type="EMBL" id="PQV55669.1"/>
    </source>
</evidence>
<name>A0A2S8S4D0_9RHOB</name>
<feature type="transmembrane region" description="Helical" evidence="8">
    <location>
        <begin position="190"/>
        <end position="218"/>
    </location>
</feature>
<evidence type="ECO:0000256" key="6">
    <source>
        <dbReference type="ARBA" id="ARBA00022989"/>
    </source>
</evidence>
<dbReference type="GO" id="GO:0009103">
    <property type="term" value="P:lipopolysaccharide biosynthetic process"/>
    <property type="evidence" value="ECO:0007669"/>
    <property type="project" value="UniProtKB-ARBA"/>
</dbReference>
<dbReference type="OrthoDB" id="7672306at2"/>
<evidence type="ECO:0000256" key="3">
    <source>
        <dbReference type="ARBA" id="ARBA00022676"/>
    </source>
</evidence>
<feature type="domain" description="Glycosyltransferase RgtA/B/C/D-like" evidence="9">
    <location>
        <begin position="88"/>
        <end position="199"/>
    </location>
</feature>
<dbReference type="PANTHER" id="PTHR33908">
    <property type="entry name" value="MANNOSYLTRANSFERASE YKCB-RELATED"/>
    <property type="match status" value="1"/>
</dbReference>
<evidence type="ECO:0000313" key="11">
    <source>
        <dbReference type="Proteomes" id="UP000238338"/>
    </source>
</evidence>
<keyword evidence="2" id="KW-1003">Cell membrane</keyword>
<evidence type="ECO:0000256" key="1">
    <source>
        <dbReference type="ARBA" id="ARBA00004651"/>
    </source>
</evidence>